<evidence type="ECO:0000256" key="2">
    <source>
        <dbReference type="ARBA" id="ARBA00022748"/>
    </source>
</evidence>
<dbReference type="Pfam" id="PF00578">
    <property type="entry name" value="AhpC-TSA"/>
    <property type="match status" value="1"/>
</dbReference>
<evidence type="ECO:0000259" key="7">
    <source>
        <dbReference type="PROSITE" id="PS51352"/>
    </source>
</evidence>
<dbReference type="PROSITE" id="PS51352">
    <property type="entry name" value="THIOREDOXIN_2"/>
    <property type="match status" value="1"/>
</dbReference>
<reference evidence="9" key="1">
    <citation type="journal article" date="2019" name="Int. J. Syst. Evol. Microbiol.">
        <title>The Global Catalogue of Microorganisms (GCM) 10K type strain sequencing project: providing services to taxonomists for standard genome sequencing and annotation.</title>
        <authorList>
            <consortium name="The Broad Institute Genomics Platform"/>
            <consortium name="The Broad Institute Genome Sequencing Center for Infectious Disease"/>
            <person name="Wu L."/>
            <person name="Ma J."/>
        </authorList>
    </citation>
    <scope>NUCLEOTIDE SEQUENCE [LARGE SCALE GENOMIC DNA]</scope>
    <source>
        <strain evidence="9">CGMCC 1.3685</strain>
    </source>
</reference>
<keyword evidence="4" id="KW-1015">Disulfide bond</keyword>
<evidence type="ECO:0000256" key="5">
    <source>
        <dbReference type="ARBA" id="ARBA00023284"/>
    </source>
</evidence>
<evidence type="ECO:0000313" key="8">
    <source>
        <dbReference type="EMBL" id="GGJ59618.1"/>
    </source>
</evidence>
<dbReference type="Gene3D" id="3.40.30.10">
    <property type="entry name" value="Glutaredoxin"/>
    <property type="match status" value="1"/>
</dbReference>
<dbReference type="EMBL" id="BMKX01000003">
    <property type="protein sequence ID" value="GGJ59618.1"/>
    <property type="molecule type" value="Genomic_DNA"/>
</dbReference>
<keyword evidence="2" id="KW-0201">Cytochrome c-type biogenesis</keyword>
<dbReference type="InterPro" id="IPR036249">
    <property type="entry name" value="Thioredoxin-like_sf"/>
</dbReference>
<sequence length="207" mass="22862">MNESSQNPRFLNRRTMLRSMLVAAVAVPLAACTATEDPLSKQARSGDNKNYIAGDGAVEEYAVEKRTEPIEINSKTYQGTTVDLSKMRGKPVVINFWYAACAPCRIEAPHLKELSEEFGDKVPFVGVNVRDEAEASQAFERSFEIPYESIQDTGGQIQLAMTKYVPLQAVPSTLVLDRQGRVRARVIGAVDPKILKTLIDTALTEEL</sequence>
<dbReference type="CDD" id="cd02966">
    <property type="entry name" value="TlpA_like_family"/>
    <property type="match status" value="1"/>
</dbReference>
<evidence type="ECO:0000256" key="6">
    <source>
        <dbReference type="SAM" id="SignalP"/>
    </source>
</evidence>
<proteinExistence type="predicted"/>
<feature type="domain" description="Thioredoxin" evidence="7">
    <location>
        <begin position="61"/>
        <end position="204"/>
    </location>
</feature>
<keyword evidence="9" id="KW-1185">Reference proteome</keyword>
<organism evidence="8 9">
    <name type="scientific">Glutamicibacter ardleyensis</name>
    <dbReference type="NCBI Taxonomy" id="225894"/>
    <lineage>
        <taxon>Bacteria</taxon>
        <taxon>Bacillati</taxon>
        <taxon>Actinomycetota</taxon>
        <taxon>Actinomycetes</taxon>
        <taxon>Micrococcales</taxon>
        <taxon>Micrococcaceae</taxon>
        <taxon>Glutamicibacter</taxon>
    </lineage>
</organism>
<dbReference type="PANTHER" id="PTHR42852:SF6">
    <property type="entry name" value="THIOL:DISULFIDE INTERCHANGE PROTEIN DSBE"/>
    <property type="match status" value="1"/>
</dbReference>
<protein>
    <submittedName>
        <fullName evidence="8">Thiol-disulfide isomerase</fullName>
    </submittedName>
</protein>
<evidence type="ECO:0000256" key="3">
    <source>
        <dbReference type="ARBA" id="ARBA00022968"/>
    </source>
</evidence>
<feature type="signal peptide" evidence="6">
    <location>
        <begin position="1"/>
        <end position="30"/>
    </location>
</feature>
<gene>
    <name evidence="8" type="ORF">GCM10007173_18130</name>
</gene>
<dbReference type="InterPro" id="IPR050553">
    <property type="entry name" value="Thioredoxin_ResA/DsbE_sf"/>
</dbReference>
<dbReference type="InterPro" id="IPR006311">
    <property type="entry name" value="TAT_signal"/>
</dbReference>
<dbReference type="PANTHER" id="PTHR42852">
    <property type="entry name" value="THIOL:DISULFIDE INTERCHANGE PROTEIN DSBE"/>
    <property type="match status" value="1"/>
</dbReference>
<dbReference type="Proteomes" id="UP000606115">
    <property type="component" value="Unassembled WGS sequence"/>
</dbReference>
<feature type="chain" id="PRO_5046258321" evidence="6">
    <location>
        <begin position="31"/>
        <end position="207"/>
    </location>
</feature>
<comment type="caution">
    <text evidence="8">The sequence shown here is derived from an EMBL/GenBank/DDBJ whole genome shotgun (WGS) entry which is preliminary data.</text>
</comment>
<dbReference type="InterPro" id="IPR013766">
    <property type="entry name" value="Thioredoxin_domain"/>
</dbReference>
<evidence type="ECO:0000313" key="9">
    <source>
        <dbReference type="Proteomes" id="UP000606115"/>
    </source>
</evidence>
<dbReference type="SUPFAM" id="SSF52833">
    <property type="entry name" value="Thioredoxin-like"/>
    <property type="match status" value="1"/>
</dbReference>
<keyword evidence="3" id="KW-0812">Transmembrane</keyword>
<keyword evidence="6" id="KW-0732">Signal</keyword>
<dbReference type="GO" id="GO:0016853">
    <property type="term" value="F:isomerase activity"/>
    <property type="evidence" value="ECO:0007669"/>
    <property type="project" value="UniProtKB-KW"/>
</dbReference>
<evidence type="ECO:0000256" key="1">
    <source>
        <dbReference type="ARBA" id="ARBA00004196"/>
    </source>
</evidence>
<dbReference type="InterPro" id="IPR000866">
    <property type="entry name" value="AhpC/TSA"/>
</dbReference>
<accession>A0ABQ2DN90</accession>
<dbReference type="PROSITE" id="PS51318">
    <property type="entry name" value="TAT"/>
    <property type="match status" value="1"/>
</dbReference>
<dbReference type="RefSeq" id="WP_188685183.1">
    <property type="nucleotide sequence ID" value="NZ_BMKX01000003.1"/>
</dbReference>
<keyword evidence="5" id="KW-0676">Redox-active center</keyword>
<keyword evidence="3" id="KW-0735">Signal-anchor</keyword>
<comment type="subcellular location">
    <subcellularLocation>
        <location evidence="1">Cell envelope</location>
    </subcellularLocation>
</comment>
<name>A0ABQ2DN90_9MICC</name>
<dbReference type="GeneID" id="303304180"/>
<evidence type="ECO:0000256" key="4">
    <source>
        <dbReference type="ARBA" id="ARBA00023157"/>
    </source>
</evidence>
<keyword evidence="8" id="KW-0413">Isomerase</keyword>